<organism evidence="7 8">
    <name type="scientific">Nocardia arthritidis</name>
    <dbReference type="NCBI Taxonomy" id="228602"/>
    <lineage>
        <taxon>Bacteria</taxon>
        <taxon>Bacillati</taxon>
        <taxon>Actinomycetota</taxon>
        <taxon>Actinomycetes</taxon>
        <taxon>Mycobacteriales</taxon>
        <taxon>Nocardiaceae</taxon>
        <taxon>Nocardia</taxon>
    </lineage>
</organism>
<dbReference type="Gene3D" id="1.10.10.60">
    <property type="entry name" value="Homeodomain-like"/>
    <property type="match status" value="1"/>
</dbReference>
<dbReference type="SUPFAM" id="SSF48498">
    <property type="entry name" value="Tetracyclin repressor-like, C-terminal domain"/>
    <property type="match status" value="1"/>
</dbReference>
<dbReference type="InterPro" id="IPR009057">
    <property type="entry name" value="Homeodomain-like_sf"/>
</dbReference>
<evidence type="ECO:0000256" key="5">
    <source>
        <dbReference type="SAM" id="MobiDB-lite"/>
    </source>
</evidence>
<keyword evidence="1" id="KW-0805">Transcription regulation</keyword>
<dbReference type="InterPro" id="IPR050109">
    <property type="entry name" value="HTH-type_TetR-like_transc_reg"/>
</dbReference>
<evidence type="ECO:0000256" key="3">
    <source>
        <dbReference type="ARBA" id="ARBA00023163"/>
    </source>
</evidence>
<keyword evidence="2 4" id="KW-0238">DNA-binding</keyword>
<sequence>MHPTETTGRHHGNRHGRSESARKAVLEAADDLLAERGFAGFTIEGLALRAGVSKQTIYRWWKTKTDILVDTYLDDAAEHLVPPDLGALDRDLRAHLRNLVHFLRDSDSGMVLRALIAQTQHDPAIATAFRNRCLRPQRERDRIPLQRAMIRGELAAETDIDAALDRLIGPIYYRVLVSGEDIDDRFIDELIEMLLRTFGNGIN</sequence>
<feature type="region of interest" description="Disordered" evidence="5">
    <location>
        <begin position="1"/>
        <end position="21"/>
    </location>
</feature>
<dbReference type="SUPFAM" id="SSF46689">
    <property type="entry name" value="Homeodomain-like"/>
    <property type="match status" value="1"/>
</dbReference>
<name>A0A6G9YNK3_9NOCA</name>
<dbReference type="InterPro" id="IPR011075">
    <property type="entry name" value="TetR_C"/>
</dbReference>
<feature type="domain" description="HTH tetR-type" evidence="6">
    <location>
        <begin position="19"/>
        <end position="79"/>
    </location>
</feature>
<keyword evidence="8" id="KW-1185">Reference proteome</keyword>
<dbReference type="Gene3D" id="1.10.357.10">
    <property type="entry name" value="Tetracycline Repressor, domain 2"/>
    <property type="match status" value="1"/>
</dbReference>
<reference evidence="7 8" key="1">
    <citation type="journal article" date="2019" name="ACS Chem. Biol.">
        <title>Identification and Mobilization of a Cryptic Antibiotic Biosynthesis Gene Locus from a Human-Pathogenic Nocardia Isolate.</title>
        <authorList>
            <person name="Herisse M."/>
            <person name="Ishida K."/>
            <person name="Porter J.L."/>
            <person name="Howden B."/>
            <person name="Hertweck C."/>
            <person name="Stinear T.P."/>
            <person name="Pidot S.J."/>
        </authorList>
    </citation>
    <scope>NUCLEOTIDE SEQUENCE [LARGE SCALE GENOMIC DNA]</scope>
    <source>
        <strain evidence="7 8">AUSMDU00012717</strain>
    </source>
</reference>
<protein>
    <submittedName>
        <fullName evidence="7">TetR family transcriptional regulator</fullName>
    </submittedName>
</protein>
<accession>A0A6G9YNK3</accession>
<dbReference type="RefSeq" id="WP_167476906.1">
    <property type="nucleotide sequence ID" value="NZ_CP046172.1"/>
</dbReference>
<dbReference type="GO" id="GO:0000976">
    <property type="term" value="F:transcription cis-regulatory region binding"/>
    <property type="evidence" value="ECO:0007669"/>
    <property type="project" value="TreeGrafter"/>
</dbReference>
<evidence type="ECO:0000313" key="8">
    <source>
        <dbReference type="Proteomes" id="UP000503540"/>
    </source>
</evidence>
<dbReference type="Pfam" id="PF16859">
    <property type="entry name" value="TetR_C_11"/>
    <property type="match status" value="1"/>
</dbReference>
<dbReference type="PROSITE" id="PS50977">
    <property type="entry name" value="HTH_TETR_2"/>
    <property type="match status" value="1"/>
</dbReference>
<dbReference type="PANTHER" id="PTHR30055">
    <property type="entry name" value="HTH-TYPE TRANSCRIPTIONAL REGULATOR RUTR"/>
    <property type="match status" value="1"/>
</dbReference>
<dbReference type="GO" id="GO:0003700">
    <property type="term" value="F:DNA-binding transcription factor activity"/>
    <property type="evidence" value="ECO:0007669"/>
    <property type="project" value="TreeGrafter"/>
</dbReference>
<evidence type="ECO:0000256" key="1">
    <source>
        <dbReference type="ARBA" id="ARBA00023015"/>
    </source>
</evidence>
<dbReference type="Pfam" id="PF00440">
    <property type="entry name" value="TetR_N"/>
    <property type="match status" value="1"/>
</dbReference>
<proteinExistence type="predicted"/>
<evidence type="ECO:0000256" key="4">
    <source>
        <dbReference type="PROSITE-ProRule" id="PRU00335"/>
    </source>
</evidence>
<evidence type="ECO:0000313" key="7">
    <source>
        <dbReference type="EMBL" id="QIS14503.1"/>
    </source>
</evidence>
<gene>
    <name evidence="7" type="ORF">F5544_33335</name>
</gene>
<dbReference type="InterPro" id="IPR036271">
    <property type="entry name" value="Tet_transcr_reg_TetR-rel_C_sf"/>
</dbReference>
<feature type="DNA-binding region" description="H-T-H motif" evidence="4">
    <location>
        <begin position="42"/>
        <end position="61"/>
    </location>
</feature>
<dbReference type="AlphaFoldDB" id="A0A6G9YNK3"/>
<dbReference type="EMBL" id="CP046172">
    <property type="protein sequence ID" value="QIS14503.1"/>
    <property type="molecule type" value="Genomic_DNA"/>
</dbReference>
<dbReference type="PRINTS" id="PR00455">
    <property type="entry name" value="HTHTETR"/>
</dbReference>
<dbReference type="InterPro" id="IPR001647">
    <property type="entry name" value="HTH_TetR"/>
</dbReference>
<keyword evidence="3" id="KW-0804">Transcription</keyword>
<dbReference type="Proteomes" id="UP000503540">
    <property type="component" value="Chromosome"/>
</dbReference>
<dbReference type="PANTHER" id="PTHR30055:SF148">
    <property type="entry name" value="TETR-FAMILY TRANSCRIPTIONAL REGULATOR"/>
    <property type="match status" value="1"/>
</dbReference>
<evidence type="ECO:0000256" key="2">
    <source>
        <dbReference type="ARBA" id="ARBA00023125"/>
    </source>
</evidence>
<evidence type="ECO:0000259" key="6">
    <source>
        <dbReference type="PROSITE" id="PS50977"/>
    </source>
</evidence>
<dbReference type="KEGG" id="nah:F5544_33335"/>